<dbReference type="PANTHER" id="PTHR11851:SF49">
    <property type="entry name" value="MITOCHONDRIAL-PROCESSING PEPTIDASE SUBUNIT ALPHA"/>
    <property type="match status" value="1"/>
</dbReference>
<dbReference type="PROSITE" id="PS51257">
    <property type="entry name" value="PROKAR_LIPOPROTEIN"/>
    <property type="match status" value="1"/>
</dbReference>
<dbReference type="InterPro" id="IPR007863">
    <property type="entry name" value="Peptidase_M16_C"/>
</dbReference>
<feature type="compositionally biased region" description="Low complexity" evidence="2">
    <location>
        <begin position="30"/>
        <end position="42"/>
    </location>
</feature>
<keyword evidence="6" id="KW-1185">Reference proteome</keyword>
<dbReference type="InterPro" id="IPR011765">
    <property type="entry name" value="Pept_M16_N"/>
</dbReference>
<dbReference type="SUPFAM" id="SSF63411">
    <property type="entry name" value="LuxS/MPP-like metallohydrolase"/>
    <property type="match status" value="4"/>
</dbReference>
<dbReference type="PANTHER" id="PTHR11851">
    <property type="entry name" value="METALLOPROTEASE"/>
    <property type="match status" value="1"/>
</dbReference>
<feature type="domain" description="Peptidase M16 C-terminal" evidence="4">
    <location>
        <begin position="701"/>
        <end position="879"/>
    </location>
</feature>
<sequence length="986" mass="107994">MDRTKIALIFTAALLVAACGKESASPDAQSPANSPAEKAAAADTRLPDGITLVETFDGDGAEIAIPYSKYKLANGLTVVLHEDHSDPLAHVDVTYHVGSNREDPGRSGFAHFFEHMMFQGSVNVGDEQHFKIIQEAGGTLNGTTNTDRTNYYETVPANQLETVLWLESDRMGVFLDAVTEEKFEVQRETVKNERGQRVDNRPYGRALETMYASTYPDGHPYSWPVIGWMEDLNRADLNDLKRFFLRWYGPNNAVLTIGGDIDKQQTLEWVAKYFGPIPAGPEVKDLPKQPATLEKDRYVTLEDNIHLPALAMMLPTVYANHEDEPALDAAAAILGQGQDSMLYKRLVQTGRAVQASVTHSCKELACEMWFIVIQNPASGESLAEMEQAVRDTLTDFVERGVSEDDLVKFKAGYESGRVFGLQSVSGKVSTLAAFETFTGSPKGIDDEINAYLSVETEDVTRVFDEYVAGKPSVLLSIVPNGKTELAAAEQNYEWDRTIPESYADEDEALALRPVKDDFDRSVQPTPGINPQVELPAIKDGKLENGVRLLSVQNDETPTVTVRAVFGVGQRDEPRGKAGLTAMMTSLMTEATTERSAAEFTEALKRLGASVSVNAGAHDTTVTLNVLAKHLDAAMPLMMERMLKPAFTEEDFARIKQQTIEGLQQSRKTPQGLATRALGAVMRGPQHPLSYPMGGLPDTVANITLDDVKGYYKAHFPNHLLGVTASTSLPHDTIVKSLDGLAKLEVTKPVRPAIALQQPKIEGQTIYLVNKEGAAQSSLRTGQHALPYDALGNYYLSYLGNFPLGGNFSSRINLNLREDKGYTYGARTYLNGGPESGLYTFSSEVKKEATADALNEVLTELATYDKEGMTEAEFDYLRSAIGQQEARNYETPGAKLGLLSRILDYDLPLDYRSQQNAILKETDRETLNKVFTGILEPENQAIVVVGDAASIRKDLEALELPIVELDEDGNVIEAESAPAATESASAH</sequence>
<evidence type="ECO:0000259" key="3">
    <source>
        <dbReference type="Pfam" id="PF00675"/>
    </source>
</evidence>
<dbReference type="Pfam" id="PF00675">
    <property type="entry name" value="Peptidase_M16"/>
    <property type="match status" value="2"/>
</dbReference>
<dbReference type="Proteomes" id="UP001597264">
    <property type="component" value="Unassembled WGS sequence"/>
</dbReference>
<comment type="caution">
    <text evidence="5">The sequence shown here is derived from an EMBL/GenBank/DDBJ whole genome shotgun (WGS) entry which is preliminary data.</text>
</comment>
<feature type="domain" description="Peptidase M16 C-terminal" evidence="4">
    <location>
        <begin position="236"/>
        <end position="411"/>
    </location>
</feature>
<feature type="region of interest" description="Disordered" evidence="2">
    <location>
        <begin position="24"/>
        <end position="43"/>
    </location>
</feature>
<dbReference type="InterPro" id="IPR050361">
    <property type="entry name" value="MPP/UQCRC_Complex"/>
</dbReference>
<evidence type="ECO:0000259" key="4">
    <source>
        <dbReference type="Pfam" id="PF05193"/>
    </source>
</evidence>
<name>A0ABW3UAX7_9GAMM</name>
<comment type="similarity">
    <text evidence="1">Belongs to the peptidase M16 family.</text>
</comment>
<protein>
    <submittedName>
        <fullName evidence="5">M16 family metallopeptidase</fullName>
    </submittedName>
</protein>
<accession>A0ABW3UAX7</accession>
<gene>
    <name evidence="5" type="ORF">ACFQ2X_13870</name>
</gene>
<dbReference type="Gene3D" id="3.30.830.10">
    <property type="entry name" value="Metalloenzyme, LuxS/M16 peptidase-like"/>
    <property type="match status" value="4"/>
</dbReference>
<dbReference type="InterPro" id="IPR011249">
    <property type="entry name" value="Metalloenz_LuxS/M16"/>
</dbReference>
<organism evidence="5 6">
    <name type="scientific">Microbulbifer celer</name>
    <dbReference type="NCBI Taxonomy" id="435905"/>
    <lineage>
        <taxon>Bacteria</taxon>
        <taxon>Pseudomonadati</taxon>
        <taxon>Pseudomonadota</taxon>
        <taxon>Gammaproteobacteria</taxon>
        <taxon>Cellvibrionales</taxon>
        <taxon>Microbulbiferaceae</taxon>
        <taxon>Microbulbifer</taxon>
    </lineage>
</organism>
<evidence type="ECO:0000313" key="6">
    <source>
        <dbReference type="Proteomes" id="UP001597264"/>
    </source>
</evidence>
<dbReference type="Pfam" id="PF05193">
    <property type="entry name" value="Peptidase_M16_C"/>
    <property type="match status" value="2"/>
</dbReference>
<evidence type="ECO:0000313" key="5">
    <source>
        <dbReference type="EMBL" id="MFD1217694.1"/>
    </source>
</evidence>
<feature type="domain" description="Peptidase M16 N-terminal" evidence="3">
    <location>
        <begin position="78"/>
        <end position="215"/>
    </location>
</feature>
<reference evidence="6" key="1">
    <citation type="journal article" date="2019" name="Int. J. Syst. Evol. Microbiol.">
        <title>The Global Catalogue of Microorganisms (GCM) 10K type strain sequencing project: providing services to taxonomists for standard genome sequencing and annotation.</title>
        <authorList>
            <consortium name="The Broad Institute Genomics Platform"/>
            <consortium name="The Broad Institute Genome Sequencing Center for Infectious Disease"/>
            <person name="Wu L."/>
            <person name="Ma J."/>
        </authorList>
    </citation>
    <scope>NUCLEOTIDE SEQUENCE [LARGE SCALE GENOMIC DNA]</scope>
    <source>
        <strain evidence="6">CCUG 54356</strain>
    </source>
</reference>
<proteinExistence type="inferred from homology"/>
<evidence type="ECO:0000256" key="2">
    <source>
        <dbReference type="SAM" id="MobiDB-lite"/>
    </source>
</evidence>
<feature type="domain" description="Peptidase M16 N-terminal" evidence="3">
    <location>
        <begin position="549"/>
        <end position="679"/>
    </location>
</feature>
<evidence type="ECO:0000256" key="1">
    <source>
        <dbReference type="ARBA" id="ARBA00007261"/>
    </source>
</evidence>
<dbReference type="EMBL" id="JBHTLR010000019">
    <property type="protein sequence ID" value="MFD1217694.1"/>
    <property type="molecule type" value="Genomic_DNA"/>
</dbReference>
<dbReference type="RefSeq" id="WP_230438815.1">
    <property type="nucleotide sequence ID" value="NZ_CP087715.1"/>
</dbReference>